<keyword evidence="3" id="KW-1185">Reference proteome</keyword>
<sequence>MIMEPEPRNTSCEVQTGRAASGRHPYRRVVGGPIGLLAGFKVAGVAAAVSEGLLSCTGGNLNQKNRKTRIDQDLKELSSDQSDSKSE</sequence>
<proteinExistence type="predicted"/>
<dbReference type="AlphaFoldDB" id="A0A444UE52"/>
<comment type="caution">
    <text evidence="2">The sequence shown here is derived from an EMBL/GenBank/DDBJ whole genome shotgun (WGS) entry which is preliminary data.</text>
</comment>
<evidence type="ECO:0000256" key="1">
    <source>
        <dbReference type="SAM" id="MobiDB-lite"/>
    </source>
</evidence>
<feature type="compositionally biased region" description="Basic and acidic residues" evidence="1">
    <location>
        <begin position="68"/>
        <end position="87"/>
    </location>
</feature>
<organism evidence="2 3">
    <name type="scientific">Acipenser ruthenus</name>
    <name type="common">Sterlet sturgeon</name>
    <dbReference type="NCBI Taxonomy" id="7906"/>
    <lineage>
        <taxon>Eukaryota</taxon>
        <taxon>Metazoa</taxon>
        <taxon>Chordata</taxon>
        <taxon>Craniata</taxon>
        <taxon>Vertebrata</taxon>
        <taxon>Euteleostomi</taxon>
        <taxon>Actinopterygii</taxon>
        <taxon>Chondrostei</taxon>
        <taxon>Acipenseriformes</taxon>
        <taxon>Acipenseridae</taxon>
        <taxon>Acipenser</taxon>
    </lineage>
</organism>
<evidence type="ECO:0000313" key="2">
    <source>
        <dbReference type="EMBL" id="RXM33441.1"/>
    </source>
</evidence>
<dbReference type="Proteomes" id="UP000289886">
    <property type="component" value="Unassembled WGS sequence"/>
</dbReference>
<protein>
    <submittedName>
        <fullName evidence="2">Uncharacterized protein</fullName>
    </submittedName>
</protein>
<evidence type="ECO:0000313" key="3">
    <source>
        <dbReference type="Proteomes" id="UP000289886"/>
    </source>
</evidence>
<name>A0A444UE52_ACIRT</name>
<feature type="region of interest" description="Disordered" evidence="1">
    <location>
        <begin position="57"/>
        <end position="87"/>
    </location>
</feature>
<reference evidence="2 3" key="1">
    <citation type="submission" date="2019-01" db="EMBL/GenBank/DDBJ databases">
        <title>Draft Genome and Complete Hox-Cluster Characterization of the Sterlet Sturgeon (Acipenser ruthenus).</title>
        <authorList>
            <person name="Wei Q."/>
        </authorList>
    </citation>
    <scope>NUCLEOTIDE SEQUENCE [LARGE SCALE GENOMIC DNA]</scope>
    <source>
        <strain evidence="2">WHYD16114868_AA</strain>
        <tissue evidence="2">Blood</tissue>
    </source>
</reference>
<accession>A0A444UE52</accession>
<dbReference type="EMBL" id="SCEB01214749">
    <property type="protein sequence ID" value="RXM33441.1"/>
    <property type="molecule type" value="Genomic_DNA"/>
</dbReference>
<gene>
    <name evidence="2" type="ORF">EOD39_5440</name>
</gene>